<protein>
    <submittedName>
        <fullName evidence="1">Uncharacterized protein</fullName>
    </submittedName>
</protein>
<dbReference type="AlphaFoldDB" id="A0A1H3ZXL4"/>
<dbReference type="RefSeq" id="WP_092346789.1">
    <property type="nucleotide sequence ID" value="NZ_FNQN01000004.1"/>
</dbReference>
<dbReference type="STRING" id="37625.SAMN05660420_01716"/>
<dbReference type="OrthoDB" id="5459846at2"/>
<proteinExistence type="predicted"/>
<dbReference type="EMBL" id="FNQN01000004">
    <property type="protein sequence ID" value="SEA28378.1"/>
    <property type="molecule type" value="Genomic_DNA"/>
</dbReference>
<evidence type="ECO:0000313" key="2">
    <source>
        <dbReference type="Proteomes" id="UP000199409"/>
    </source>
</evidence>
<accession>A0A1H3ZXL4</accession>
<dbReference type="Proteomes" id="UP000199409">
    <property type="component" value="Unassembled WGS sequence"/>
</dbReference>
<name>A0A1H3ZXL4_9BACT</name>
<organism evidence="1 2">
    <name type="scientific">Desulfuromusa kysingii</name>
    <dbReference type="NCBI Taxonomy" id="37625"/>
    <lineage>
        <taxon>Bacteria</taxon>
        <taxon>Pseudomonadati</taxon>
        <taxon>Thermodesulfobacteriota</taxon>
        <taxon>Desulfuromonadia</taxon>
        <taxon>Desulfuromonadales</taxon>
        <taxon>Geopsychrobacteraceae</taxon>
        <taxon>Desulfuromusa</taxon>
    </lineage>
</organism>
<reference evidence="1 2" key="1">
    <citation type="submission" date="2016-10" db="EMBL/GenBank/DDBJ databases">
        <authorList>
            <person name="de Groot N.N."/>
        </authorList>
    </citation>
    <scope>NUCLEOTIDE SEQUENCE [LARGE SCALE GENOMIC DNA]</scope>
    <source>
        <strain evidence="1 2">DSM 7343</strain>
    </source>
</reference>
<keyword evidence="2" id="KW-1185">Reference proteome</keyword>
<evidence type="ECO:0000313" key="1">
    <source>
        <dbReference type="EMBL" id="SEA28378.1"/>
    </source>
</evidence>
<sequence>MAKQLVGRDNVEQFICHEEKKLYVGKTLILTPGAKDYLQEKSIAVVYGEATAVVEKSTPKSTDSSASDLNSSIQQLLKNDFSITDSALVTEVTRKVMEKLEKLK</sequence>
<gene>
    <name evidence="1" type="ORF">SAMN05660420_01716</name>
</gene>